<dbReference type="RefSeq" id="WP_377936885.1">
    <property type="nucleotide sequence ID" value="NZ_JBHUMF010000031.1"/>
</dbReference>
<dbReference type="InterPro" id="IPR050161">
    <property type="entry name" value="Siro_Cobalamin_biosynth"/>
</dbReference>
<accession>A0ABW5RU05</accession>
<dbReference type="InterPro" id="IPR014776">
    <property type="entry name" value="4pyrrole_Mease_sub2"/>
</dbReference>
<dbReference type="Pfam" id="PF00590">
    <property type="entry name" value="TP_methylase"/>
    <property type="match status" value="1"/>
</dbReference>
<dbReference type="PANTHER" id="PTHR45790:SF3">
    <property type="entry name" value="S-ADENOSYL-L-METHIONINE-DEPENDENT UROPORPHYRINOGEN III METHYLTRANSFERASE, CHLOROPLASTIC"/>
    <property type="match status" value="1"/>
</dbReference>
<dbReference type="PROSITE" id="PS00840">
    <property type="entry name" value="SUMT_2"/>
    <property type="match status" value="1"/>
</dbReference>
<keyword evidence="2 6" id="KW-0489">Methyltransferase</keyword>
<sequence length="258" mass="28068">MGKVYIVGAGPGDPDLLTIKAMKCIQASDVILYDRLINKEILQYASPGTDLVYCGKLPNYHTMKQETINKFLVKYAQQGKAVTRLKGGDPFLFGRGAEEAENLVKAGISFEIIPGITSGIAAPAYAGIPVTHRDVSSSCAFLTGHFKDDSKDELKWKHLAQSVDTLAIYMGVRNLPDITEKLIEAGKPASTPVALIEWGTYAHQRIVTGSLKTIVGIAEQEAVQNPSMIVVGEVVNFHKQLDWFTTSTMEASAKEVLI</sequence>
<keyword evidence="4" id="KW-0949">S-adenosyl-L-methionine</keyword>
<dbReference type="Gene3D" id="3.30.950.10">
    <property type="entry name" value="Methyltransferase, Cobalt-precorrin-4 Transmethylase, Domain 2"/>
    <property type="match status" value="1"/>
</dbReference>
<feature type="domain" description="Tetrapyrrole methylase" evidence="7">
    <location>
        <begin position="3"/>
        <end position="214"/>
    </location>
</feature>
<dbReference type="NCBIfam" id="NF004790">
    <property type="entry name" value="PRK06136.1"/>
    <property type="match status" value="1"/>
</dbReference>
<dbReference type="CDD" id="cd11642">
    <property type="entry name" value="SUMT"/>
    <property type="match status" value="1"/>
</dbReference>
<evidence type="ECO:0000256" key="5">
    <source>
        <dbReference type="ARBA" id="ARBA00023244"/>
    </source>
</evidence>
<protein>
    <recommendedName>
        <fullName evidence="1">uroporphyrinogen-III C-methyltransferase</fullName>
        <ecNumber evidence="1">2.1.1.107</ecNumber>
    </recommendedName>
</protein>
<dbReference type="Gene3D" id="3.40.1010.10">
    <property type="entry name" value="Cobalt-precorrin-4 Transmethylase, Domain 1"/>
    <property type="match status" value="1"/>
</dbReference>
<dbReference type="EC" id="2.1.1.107" evidence="1"/>
<evidence type="ECO:0000256" key="1">
    <source>
        <dbReference type="ARBA" id="ARBA00012162"/>
    </source>
</evidence>
<dbReference type="InterPro" id="IPR003043">
    <property type="entry name" value="Uropor_MeTrfase_CS"/>
</dbReference>
<proteinExistence type="inferred from homology"/>
<keyword evidence="5" id="KW-0627">Porphyrin biosynthesis</keyword>
<dbReference type="GO" id="GO:0032259">
    <property type="term" value="P:methylation"/>
    <property type="evidence" value="ECO:0007669"/>
    <property type="project" value="UniProtKB-KW"/>
</dbReference>
<keyword evidence="9" id="KW-1185">Reference proteome</keyword>
<dbReference type="PANTHER" id="PTHR45790">
    <property type="entry name" value="SIROHEME SYNTHASE-RELATED"/>
    <property type="match status" value="1"/>
</dbReference>
<dbReference type="GO" id="GO:0004851">
    <property type="term" value="F:uroporphyrin-III C-methyltransferase activity"/>
    <property type="evidence" value="ECO:0007669"/>
    <property type="project" value="UniProtKB-EC"/>
</dbReference>
<comment type="similarity">
    <text evidence="6">Belongs to the precorrin methyltransferase family.</text>
</comment>
<evidence type="ECO:0000313" key="8">
    <source>
        <dbReference type="EMBL" id="MFD2682182.1"/>
    </source>
</evidence>
<dbReference type="NCBIfam" id="TIGR01469">
    <property type="entry name" value="cobA_cysG_Cterm"/>
    <property type="match status" value="1"/>
</dbReference>
<name>A0ABW5RU05_9BACI</name>
<dbReference type="InterPro" id="IPR000878">
    <property type="entry name" value="4pyrrol_Mease"/>
</dbReference>
<evidence type="ECO:0000259" key="7">
    <source>
        <dbReference type="Pfam" id="PF00590"/>
    </source>
</evidence>
<evidence type="ECO:0000256" key="2">
    <source>
        <dbReference type="ARBA" id="ARBA00022603"/>
    </source>
</evidence>
<dbReference type="EMBL" id="JBHUMF010000031">
    <property type="protein sequence ID" value="MFD2682182.1"/>
    <property type="molecule type" value="Genomic_DNA"/>
</dbReference>
<keyword evidence="3 6" id="KW-0808">Transferase</keyword>
<dbReference type="InterPro" id="IPR006366">
    <property type="entry name" value="CobA/CysG_C"/>
</dbReference>
<dbReference type="PROSITE" id="PS00839">
    <property type="entry name" value="SUMT_1"/>
    <property type="match status" value="1"/>
</dbReference>
<gene>
    <name evidence="8" type="primary">cobA</name>
    <name evidence="8" type="ORF">ACFSUL_15690</name>
</gene>
<dbReference type="SUPFAM" id="SSF53790">
    <property type="entry name" value="Tetrapyrrole methylase"/>
    <property type="match status" value="1"/>
</dbReference>
<reference evidence="9" key="1">
    <citation type="journal article" date="2019" name="Int. J. Syst. Evol. Microbiol.">
        <title>The Global Catalogue of Microorganisms (GCM) 10K type strain sequencing project: providing services to taxonomists for standard genome sequencing and annotation.</title>
        <authorList>
            <consortium name="The Broad Institute Genomics Platform"/>
            <consortium name="The Broad Institute Genome Sequencing Center for Infectious Disease"/>
            <person name="Wu L."/>
            <person name="Ma J."/>
        </authorList>
    </citation>
    <scope>NUCLEOTIDE SEQUENCE [LARGE SCALE GENOMIC DNA]</scope>
    <source>
        <strain evidence="9">KCTC 3913</strain>
    </source>
</reference>
<evidence type="ECO:0000256" key="6">
    <source>
        <dbReference type="RuleBase" id="RU003960"/>
    </source>
</evidence>
<evidence type="ECO:0000256" key="4">
    <source>
        <dbReference type="ARBA" id="ARBA00022691"/>
    </source>
</evidence>
<comment type="caution">
    <text evidence="8">The sequence shown here is derived from an EMBL/GenBank/DDBJ whole genome shotgun (WGS) entry which is preliminary data.</text>
</comment>
<organism evidence="8 9">
    <name type="scientific">Bacillus seohaeanensis</name>
    <dbReference type="NCBI Taxonomy" id="284580"/>
    <lineage>
        <taxon>Bacteria</taxon>
        <taxon>Bacillati</taxon>
        <taxon>Bacillota</taxon>
        <taxon>Bacilli</taxon>
        <taxon>Bacillales</taxon>
        <taxon>Bacillaceae</taxon>
        <taxon>Bacillus</taxon>
    </lineage>
</organism>
<dbReference type="Proteomes" id="UP001597506">
    <property type="component" value="Unassembled WGS sequence"/>
</dbReference>
<dbReference type="InterPro" id="IPR014777">
    <property type="entry name" value="4pyrrole_Mease_sub1"/>
</dbReference>
<evidence type="ECO:0000256" key="3">
    <source>
        <dbReference type="ARBA" id="ARBA00022679"/>
    </source>
</evidence>
<dbReference type="InterPro" id="IPR035996">
    <property type="entry name" value="4pyrrol_Methylase_sf"/>
</dbReference>
<evidence type="ECO:0000313" key="9">
    <source>
        <dbReference type="Proteomes" id="UP001597506"/>
    </source>
</evidence>